<dbReference type="Pfam" id="PF03583">
    <property type="entry name" value="LIP"/>
    <property type="match status" value="1"/>
</dbReference>
<evidence type="ECO:0000313" key="2">
    <source>
        <dbReference type="EMBL" id="KAF0845122.1"/>
    </source>
</evidence>
<dbReference type="PANTHER" id="PTHR34853:SF1">
    <property type="entry name" value="LIPASE 5"/>
    <property type="match status" value="1"/>
</dbReference>
<gene>
    <name evidence="2" type="ORF">FNL39_109151</name>
</gene>
<protein>
    <submittedName>
        <fullName evidence="2">Secretory lipase</fullName>
    </submittedName>
</protein>
<feature type="signal peptide" evidence="1">
    <location>
        <begin position="1"/>
        <end position="30"/>
    </location>
</feature>
<dbReference type="Gene3D" id="3.40.50.1820">
    <property type="entry name" value="alpha/beta hydrolase"/>
    <property type="match status" value="1"/>
</dbReference>
<dbReference type="SUPFAM" id="SSF53474">
    <property type="entry name" value="alpha/beta-Hydrolases"/>
    <property type="match status" value="1"/>
</dbReference>
<reference evidence="2 3" key="1">
    <citation type="submission" date="2019-07" db="EMBL/GenBank/DDBJ databases">
        <title>Genomic Encyclopedia of Type Strains, Phase IV (KMG-IV): sequencing the most valuable type-strain genomes for metagenomic binning, comparative biology and taxonomic classification.</title>
        <authorList>
            <person name="Goeker M."/>
        </authorList>
    </citation>
    <scope>NUCLEOTIDE SEQUENCE [LARGE SCALE GENOMIC DNA]</scope>
    <source>
        <strain evidence="2 3">DSM 44831</strain>
    </source>
</reference>
<dbReference type="PANTHER" id="PTHR34853">
    <property type="match status" value="1"/>
</dbReference>
<dbReference type="InterPro" id="IPR005152">
    <property type="entry name" value="Lipase_secreted"/>
</dbReference>
<dbReference type="Proteomes" id="UP000798951">
    <property type="component" value="Unassembled WGS sequence"/>
</dbReference>
<evidence type="ECO:0000313" key="3">
    <source>
        <dbReference type="Proteomes" id="UP000798951"/>
    </source>
</evidence>
<keyword evidence="3" id="KW-1185">Reference proteome</keyword>
<accession>A0ABQ6YH55</accession>
<dbReference type="Gene3D" id="1.10.260.130">
    <property type="match status" value="1"/>
</dbReference>
<organism evidence="2 3">
    <name type="scientific">Nocardia caishijiensis</name>
    <dbReference type="NCBI Taxonomy" id="184756"/>
    <lineage>
        <taxon>Bacteria</taxon>
        <taxon>Bacillati</taxon>
        <taxon>Actinomycetota</taxon>
        <taxon>Actinomycetes</taxon>
        <taxon>Mycobacteriales</taxon>
        <taxon>Nocardiaceae</taxon>
        <taxon>Nocardia</taxon>
    </lineage>
</organism>
<comment type="caution">
    <text evidence="2">The sequence shown here is derived from an EMBL/GenBank/DDBJ whole genome shotgun (WGS) entry which is preliminary data.</text>
</comment>
<sequence>MRSSLIPRWSALATSVLAAATLLVAGPVAAEPTAITPAPVIPLPPELDAGFYLPPADVVAATAPGAIIAARQVTVADFGVLPVAVDAWQVSYRSNNSRDEAIPAVATVIKPRGQAISPRKLLSVQLAEDSTAGYCAPSYALQHLSVAAVAGQIVVPAEFLFAQAALAQGWAVVVPDHQGPYSAYAAGPLAGRITLDGIRAATGFAPLEVGPGGPVGLYGYSGGSIATGHAAELHASYAPELNIVGAAEGGVGADLGAALTMANHQLTSGLVFAAVLGLTREYPEFAAYLDQRLNPLGKGLAAIKSPLCVQYQSALLPFLDLTGMIGSDGNPLDDPPVAAMLDDTRMGRAVPDMPLFIWHSAWDEILPLGATDTLVDTYCRDPNIALTYTRDHASEHIVAEVVGGPAALLWLRDRLDGIPAPQGCAISDAGTMAATPGALDFLGDALSDKFATFLGTPLGSR</sequence>
<proteinExistence type="predicted"/>
<dbReference type="InterPro" id="IPR029058">
    <property type="entry name" value="AB_hydrolase_fold"/>
</dbReference>
<dbReference type="PIRSF" id="PIRSF029171">
    <property type="entry name" value="Esterase_LipA"/>
    <property type="match status" value="1"/>
</dbReference>
<dbReference type="RefSeq" id="WP_067987697.1">
    <property type="nucleotide sequence ID" value="NZ_VMSD01000009.1"/>
</dbReference>
<feature type="chain" id="PRO_5045241768" evidence="1">
    <location>
        <begin position="31"/>
        <end position="461"/>
    </location>
</feature>
<evidence type="ECO:0000256" key="1">
    <source>
        <dbReference type="SAM" id="SignalP"/>
    </source>
</evidence>
<dbReference type="EMBL" id="VMSD01000009">
    <property type="protein sequence ID" value="KAF0845122.1"/>
    <property type="molecule type" value="Genomic_DNA"/>
</dbReference>
<name>A0ABQ6YH55_9NOCA</name>
<keyword evidence="1" id="KW-0732">Signal</keyword>